<keyword evidence="5 8" id="KW-0862">Zinc</keyword>
<comment type="cofactor">
    <cofactor evidence="8">
        <name>Zn(2+)</name>
        <dbReference type="ChEBI" id="CHEBI:29105"/>
    </cofactor>
    <text evidence="8">Binds 2 Zn(2+) ions.</text>
</comment>
<evidence type="ECO:0000256" key="1">
    <source>
        <dbReference type="ARBA" id="ARBA00005984"/>
    </source>
</evidence>
<reference evidence="11 12" key="1">
    <citation type="submission" date="2016-01" db="EMBL/GenBank/DDBJ databases">
        <title>Genome Sequences of Twelve Sporeforming Bacillus Species Isolated from Foods.</title>
        <authorList>
            <person name="Berendsen E.M."/>
            <person name="Wells-Bennik M.H."/>
            <person name="Krawcyk A.O."/>
            <person name="De Jong A."/>
            <person name="Holsappel S."/>
            <person name="Eijlander R.T."/>
            <person name="Kuipers O.P."/>
        </authorList>
    </citation>
    <scope>NUCLEOTIDE SEQUENCE [LARGE SCALE GENOMIC DNA]</scope>
    <source>
        <strain evidence="11 12">B4102</strain>
    </source>
</reference>
<feature type="binding site" evidence="8">
    <location>
        <position position="423"/>
    </location>
    <ligand>
        <name>Zn(2+)</name>
        <dbReference type="ChEBI" id="CHEBI:29105"/>
        <label>2</label>
    </ligand>
</feature>
<protein>
    <submittedName>
        <fullName evidence="11">Alkaline phosphatase</fullName>
        <ecNumber evidence="11">3.1.3.1</ecNumber>
    </submittedName>
</protein>
<feature type="binding site" evidence="8">
    <location>
        <position position="326"/>
    </location>
    <ligand>
        <name>Zn(2+)</name>
        <dbReference type="ChEBI" id="CHEBI:29105"/>
        <label>2</label>
    </ligand>
</feature>
<keyword evidence="2" id="KW-0597">Phosphoprotein</keyword>
<dbReference type="GO" id="GO:0004035">
    <property type="term" value="F:alkaline phosphatase activity"/>
    <property type="evidence" value="ECO:0007669"/>
    <property type="project" value="UniProtKB-EC"/>
</dbReference>
<feature type="binding site" evidence="8">
    <location>
        <position position="288"/>
    </location>
    <ligand>
        <name>Zn(2+)</name>
        <dbReference type="ChEBI" id="CHEBI:29105"/>
        <label>2</label>
    </ligand>
</feature>
<keyword evidence="3 8" id="KW-0479">Metal-binding</keyword>
<feature type="binding site" evidence="8">
    <location>
        <position position="327"/>
    </location>
    <ligand>
        <name>Zn(2+)</name>
        <dbReference type="ChEBI" id="CHEBI:29105"/>
        <label>2</label>
    </ligand>
</feature>
<evidence type="ECO:0000256" key="6">
    <source>
        <dbReference type="ARBA" id="ARBA00022842"/>
    </source>
</evidence>
<dbReference type="PATRIC" id="fig|46224.3.peg.2949"/>
<keyword evidence="6 8" id="KW-0460">Magnesium</keyword>
<dbReference type="Pfam" id="PF00245">
    <property type="entry name" value="Alk_phosphatase"/>
    <property type="match status" value="1"/>
</dbReference>
<feature type="binding site" evidence="8">
    <location>
        <position position="279"/>
    </location>
    <ligand>
        <name>Mg(2+)</name>
        <dbReference type="ChEBI" id="CHEBI:18420"/>
    </ligand>
</feature>
<dbReference type="EMBL" id="LQYN01000046">
    <property type="protein sequence ID" value="KYD07056.1"/>
    <property type="molecule type" value="Genomic_DNA"/>
</dbReference>
<feature type="active site" description="Phosphoserine intermediate" evidence="7">
    <location>
        <position position="76"/>
    </location>
</feature>
<evidence type="ECO:0000256" key="8">
    <source>
        <dbReference type="PIRSR" id="PIRSR601952-2"/>
    </source>
</evidence>
<comment type="cofactor">
    <cofactor evidence="8">
        <name>Mg(2+)</name>
        <dbReference type="ChEBI" id="CHEBI:18420"/>
    </cofactor>
    <text evidence="8">Binds 1 Mg(2+) ion.</text>
</comment>
<accession>A0A150L4Z1</accession>
<feature type="binding site" evidence="8">
    <location>
        <position position="36"/>
    </location>
    <ligand>
        <name>Zn(2+)</name>
        <dbReference type="ChEBI" id="CHEBI:29105"/>
        <label>2</label>
    </ligand>
</feature>
<evidence type="ECO:0000256" key="2">
    <source>
        <dbReference type="ARBA" id="ARBA00022553"/>
    </source>
</evidence>
<evidence type="ECO:0000256" key="4">
    <source>
        <dbReference type="ARBA" id="ARBA00022801"/>
    </source>
</evidence>
<feature type="signal peptide" evidence="10">
    <location>
        <begin position="1"/>
        <end position="21"/>
    </location>
</feature>
<dbReference type="InterPro" id="IPR001952">
    <property type="entry name" value="Alkaline_phosphatase"/>
</dbReference>
<dbReference type="PANTHER" id="PTHR11596:SF5">
    <property type="entry name" value="ALKALINE PHOSPHATASE"/>
    <property type="match status" value="1"/>
</dbReference>
<evidence type="ECO:0000256" key="9">
    <source>
        <dbReference type="RuleBase" id="RU003946"/>
    </source>
</evidence>
<evidence type="ECO:0000256" key="3">
    <source>
        <dbReference type="ARBA" id="ARBA00022723"/>
    </source>
</evidence>
<dbReference type="CDD" id="cd16012">
    <property type="entry name" value="ALP"/>
    <property type="match status" value="1"/>
</dbReference>
<dbReference type="PRINTS" id="PR00113">
    <property type="entry name" value="ALKPHPHTASE"/>
</dbReference>
<dbReference type="PROSITE" id="PS00123">
    <property type="entry name" value="ALKALINE_PHOSPHATASE"/>
    <property type="match status" value="1"/>
</dbReference>
<dbReference type="PANTHER" id="PTHR11596">
    <property type="entry name" value="ALKALINE PHOSPHATASE"/>
    <property type="match status" value="1"/>
</dbReference>
<evidence type="ECO:0000256" key="10">
    <source>
        <dbReference type="SAM" id="SignalP"/>
    </source>
</evidence>
<dbReference type="SUPFAM" id="SSF53649">
    <property type="entry name" value="Alkaline phosphatase-like"/>
    <property type="match status" value="1"/>
</dbReference>
<dbReference type="AlphaFoldDB" id="A0A150L4Z1"/>
<feature type="binding site" evidence="8">
    <location>
        <position position="135"/>
    </location>
    <ligand>
        <name>Mg(2+)</name>
        <dbReference type="ChEBI" id="CHEBI:18420"/>
    </ligand>
</feature>
<gene>
    <name evidence="11" type="ORF">B4102_2001</name>
</gene>
<dbReference type="InterPro" id="IPR018299">
    <property type="entry name" value="Alkaline_phosphatase_AS"/>
</dbReference>
<keyword evidence="10" id="KW-0732">Signal</keyword>
<dbReference type="Proteomes" id="UP000075666">
    <property type="component" value="Unassembled WGS sequence"/>
</dbReference>
<dbReference type="EC" id="3.1.3.1" evidence="11"/>
<dbReference type="InterPro" id="IPR017850">
    <property type="entry name" value="Alkaline_phosphatase_core_sf"/>
</dbReference>
<comment type="caution">
    <text evidence="11">The sequence shown here is derived from an EMBL/GenBank/DDBJ whole genome shotgun (WGS) entry which is preliminary data.</text>
</comment>
<dbReference type="SMART" id="SM00098">
    <property type="entry name" value="alkPPc"/>
    <property type="match status" value="1"/>
</dbReference>
<name>A0A150L4Z1_9BACI</name>
<evidence type="ECO:0000313" key="11">
    <source>
        <dbReference type="EMBL" id="KYD07056.1"/>
    </source>
</evidence>
<feature type="binding site" evidence="8">
    <location>
        <position position="137"/>
    </location>
    <ligand>
        <name>Mg(2+)</name>
        <dbReference type="ChEBI" id="CHEBI:18420"/>
    </ligand>
</feature>
<keyword evidence="12" id="KW-1185">Reference proteome</keyword>
<feature type="binding site" evidence="8">
    <location>
        <position position="284"/>
    </location>
    <ligand>
        <name>Zn(2+)</name>
        <dbReference type="ChEBI" id="CHEBI:29105"/>
        <label>2</label>
    </ligand>
</feature>
<dbReference type="GO" id="GO:0046872">
    <property type="term" value="F:metal ion binding"/>
    <property type="evidence" value="ECO:0007669"/>
    <property type="project" value="UniProtKB-KW"/>
</dbReference>
<feature type="binding site" evidence="8">
    <location>
        <position position="36"/>
    </location>
    <ligand>
        <name>Mg(2+)</name>
        <dbReference type="ChEBI" id="CHEBI:18420"/>
    </ligand>
</feature>
<comment type="similarity">
    <text evidence="1 9">Belongs to the alkaline phosphatase family.</text>
</comment>
<sequence length="537" mass="59373">MMKKVLIIMLFLFQTSLSSIHADTQKPRNVIFMVMDGTNSDVVTLARWYKGSPLSLDSILVGGVQTYSLRSGITDSAAAATAMAVGKKTNEDMIGMIPFLDKNHGFVARPTVNILEAAKMKGLATGLISTSPIQHATPAAFSAHSASRNDYDDIAEQQVYQGINVVLGGGKIALLPKNPDLNQLPQQPIGIGSILPQYRKDGENLIQTIKQKGYHYIESKEQLKHISGTKVWGSFANEDIAYEIDRQKLAPNQPSLAEMTKKAIELLAKQKQGFFLFVEGSKIDWAAHKNDPIGMISEVLAFDAAVKEALRFAKNDKNTLLIAVTDHGNSGLTMGNDDTRHSYFKTPVQNFVNPLKKAKYSLAGAISQLNTDHTNIKQVAKSYGLDPLSKQDFIRLKKAKDIEEEMVTQLAKRAHLGFTTRGHTGEDVFLYAYGPSKPVGLINNTEIPKIIAEFLNVPSFNKLNHSLFVNANEYYKNLGYETKIDLTTKENPIFIAKKGETTITYPANKNIKVYNENVVELKGITIFNGSNFWISLD</sequence>
<proteinExistence type="inferred from homology"/>
<evidence type="ECO:0000256" key="7">
    <source>
        <dbReference type="PIRSR" id="PIRSR601952-1"/>
    </source>
</evidence>
<feature type="chain" id="PRO_5039596347" evidence="10">
    <location>
        <begin position="22"/>
        <end position="537"/>
    </location>
</feature>
<evidence type="ECO:0000256" key="5">
    <source>
        <dbReference type="ARBA" id="ARBA00022833"/>
    </source>
</evidence>
<dbReference type="STRING" id="46224.B4102_2001"/>
<dbReference type="Gene3D" id="3.40.720.10">
    <property type="entry name" value="Alkaline Phosphatase, subunit A"/>
    <property type="match status" value="1"/>
</dbReference>
<evidence type="ECO:0000313" key="12">
    <source>
        <dbReference type="Proteomes" id="UP000075666"/>
    </source>
</evidence>
<dbReference type="Gene3D" id="1.10.60.40">
    <property type="match status" value="1"/>
</dbReference>
<keyword evidence="4 11" id="KW-0378">Hydrolase</keyword>
<organism evidence="11 12">
    <name type="scientific">Heyndrickxia sporothermodurans</name>
    <dbReference type="NCBI Taxonomy" id="46224"/>
    <lineage>
        <taxon>Bacteria</taxon>
        <taxon>Bacillati</taxon>
        <taxon>Bacillota</taxon>
        <taxon>Bacilli</taxon>
        <taxon>Bacillales</taxon>
        <taxon>Bacillaceae</taxon>
        <taxon>Heyndrickxia</taxon>
    </lineage>
</organism>